<keyword evidence="2" id="KW-0472">Membrane</keyword>
<evidence type="ECO:0000256" key="2">
    <source>
        <dbReference type="SAM" id="Phobius"/>
    </source>
</evidence>
<reference evidence="3 4" key="1">
    <citation type="submission" date="2023-01" db="EMBL/GenBank/DDBJ databases">
        <title>Characterization of estradiol degrading bacteria Microbacterium sp. MZT7 and reveal degrading genes through genome analysis.</title>
        <authorList>
            <person name="Hao P."/>
            <person name="Gao Y."/>
        </authorList>
    </citation>
    <scope>NUCLEOTIDE SEQUENCE [LARGE SCALE GENOMIC DNA]</scope>
    <source>
        <strain evidence="3 4">MZT7</strain>
    </source>
</reference>
<gene>
    <name evidence="3" type="ORF">K8F61_12975</name>
</gene>
<name>A0ABY3RNR5_9MICO</name>
<feature type="compositionally biased region" description="Basic and acidic residues" evidence="1">
    <location>
        <begin position="188"/>
        <end position="213"/>
    </location>
</feature>
<feature type="compositionally biased region" description="Gly residues" evidence="1">
    <location>
        <begin position="262"/>
        <end position="272"/>
    </location>
</feature>
<proteinExistence type="predicted"/>
<sequence length="272" mass="29520">MTDLQSPPTADPAVSSPRDAQDAAAALIAANRRRRTARRWIAAGSVPVVLAALLLVGKLLSMYAFAYQSIASYVGGDNAGSVRAAQGLDPLNWFEPYKAPFDQGVGLAAGGDLPEGQAKFEEALGLARGLEVCDIRVNLALVLEWRGDAASQAGDAVGAAEFYGRGLTVTAETPEECRSPEAQQQSSDPERDMSETLDELSDRLQEKQQRQQEQEQQGQPDQPQEQEPEQQQPDQSDLDDLQDRLEQGERERQQNQQDQGDDGGSGGTEKPW</sequence>
<evidence type="ECO:0000256" key="1">
    <source>
        <dbReference type="SAM" id="MobiDB-lite"/>
    </source>
</evidence>
<keyword evidence="2" id="KW-1133">Transmembrane helix</keyword>
<feature type="compositionally biased region" description="Basic and acidic residues" evidence="1">
    <location>
        <begin position="241"/>
        <end position="253"/>
    </location>
</feature>
<feature type="transmembrane region" description="Helical" evidence="2">
    <location>
        <begin position="40"/>
        <end position="65"/>
    </location>
</feature>
<keyword evidence="4" id="KW-1185">Reference proteome</keyword>
<dbReference type="EMBL" id="CP082781">
    <property type="protein sequence ID" value="UGS25584.1"/>
    <property type="molecule type" value="Genomic_DNA"/>
</dbReference>
<feature type="region of interest" description="Disordered" evidence="1">
    <location>
        <begin position="171"/>
        <end position="272"/>
    </location>
</feature>
<evidence type="ECO:0000313" key="4">
    <source>
        <dbReference type="Proteomes" id="UP001199642"/>
    </source>
</evidence>
<evidence type="ECO:0008006" key="5">
    <source>
        <dbReference type="Google" id="ProtNLM"/>
    </source>
</evidence>
<protein>
    <recommendedName>
        <fullName evidence="5">Tetratricopeptide repeat protein</fullName>
    </recommendedName>
</protein>
<keyword evidence="2" id="KW-0812">Transmembrane</keyword>
<accession>A0ABY3RNR5</accession>
<organism evidence="3 4">
    <name type="scientific">Microbacterium resistens</name>
    <dbReference type="NCBI Taxonomy" id="156977"/>
    <lineage>
        <taxon>Bacteria</taxon>
        <taxon>Bacillati</taxon>
        <taxon>Actinomycetota</taxon>
        <taxon>Actinomycetes</taxon>
        <taxon>Micrococcales</taxon>
        <taxon>Microbacteriaceae</taxon>
        <taxon>Microbacterium</taxon>
    </lineage>
</organism>
<feature type="compositionally biased region" description="Low complexity" evidence="1">
    <location>
        <begin position="214"/>
        <end position="235"/>
    </location>
</feature>
<dbReference type="Proteomes" id="UP001199642">
    <property type="component" value="Chromosome"/>
</dbReference>
<dbReference type="RefSeq" id="WP_231819413.1">
    <property type="nucleotide sequence ID" value="NZ_CP082781.1"/>
</dbReference>
<evidence type="ECO:0000313" key="3">
    <source>
        <dbReference type="EMBL" id="UGS25584.1"/>
    </source>
</evidence>